<proteinExistence type="inferred from homology"/>
<comment type="function">
    <text evidence="8">Transfers a GMP moiety from GTP to Mo-molybdopterin (Mo-MPT) cofactor (Moco or molybdenum cofactor) to form Mo-molybdopterin guanine dinucleotide (Mo-MGD) cofactor.</text>
</comment>
<dbReference type="EC" id="2.7.7.77" evidence="8"/>
<dbReference type="GO" id="GO:0046872">
    <property type="term" value="F:metal ion binding"/>
    <property type="evidence" value="ECO:0007669"/>
    <property type="project" value="UniProtKB-KW"/>
</dbReference>
<dbReference type="HAMAP" id="MF_00316">
    <property type="entry name" value="MobA"/>
    <property type="match status" value="1"/>
</dbReference>
<keyword evidence="5 8" id="KW-0460">Magnesium</keyword>
<evidence type="ECO:0000256" key="4">
    <source>
        <dbReference type="ARBA" id="ARBA00022741"/>
    </source>
</evidence>
<evidence type="ECO:0000313" key="11">
    <source>
        <dbReference type="Proteomes" id="UP001596406"/>
    </source>
</evidence>
<dbReference type="Gene3D" id="3.90.550.10">
    <property type="entry name" value="Spore Coat Polysaccharide Biosynthesis Protein SpsA, Chain A"/>
    <property type="match status" value="1"/>
</dbReference>
<feature type="domain" description="MobA-like NTP transferase" evidence="9">
    <location>
        <begin position="10"/>
        <end position="173"/>
    </location>
</feature>
<dbReference type="GO" id="GO:0006777">
    <property type="term" value="P:Mo-molybdopterin cofactor biosynthetic process"/>
    <property type="evidence" value="ECO:0007669"/>
    <property type="project" value="UniProtKB-KW"/>
</dbReference>
<sequence length="212" mass="21610">MTTEDVPRSAVVLAGGRSRRFGRGDKALAPVAGRPMIRRVVERLAPATDEVVVNCRADQHPRLAAALGPAGEHVRFAIDAPDRVDDGPVAGLHAGLDAAASSLAAVVACDMPRLSPSLLDLLFVRASTEGRSVAVPTAGGHRQPLPGVVRVAPALAACEAVGPGGSLRALCDRLDPVVVSTAAVRGHAAPGTLVDVDTPADLRATAAAIDRT</sequence>
<dbReference type="InterPro" id="IPR029044">
    <property type="entry name" value="Nucleotide-diphossugar_trans"/>
</dbReference>
<evidence type="ECO:0000256" key="1">
    <source>
        <dbReference type="ARBA" id="ARBA00022490"/>
    </source>
</evidence>
<feature type="binding site" evidence="8">
    <location>
        <position position="79"/>
    </location>
    <ligand>
        <name>GTP</name>
        <dbReference type="ChEBI" id="CHEBI:37565"/>
    </ligand>
</feature>
<evidence type="ECO:0000256" key="2">
    <source>
        <dbReference type="ARBA" id="ARBA00022679"/>
    </source>
</evidence>
<comment type="similarity">
    <text evidence="8">Belongs to the MobA family.</text>
</comment>
<reference evidence="10 11" key="1">
    <citation type="journal article" date="2019" name="Int. J. Syst. Evol. Microbiol.">
        <title>The Global Catalogue of Microorganisms (GCM) 10K type strain sequencing project: providing services to taxonomists for standard genome sequencing and annotation.</title>
        <authorList>
            <consortium name="The Broad Institute Genomics Platform"/>
            <consortium name="The Broad Institute Genome Sequencing Center for Infectious Disease"/>
            <person name="Wu L."/>
            <person name="Ma J."/>
        </authorList>
    </citation>
    <scope>NUCLEOTIDE SEQUENCE [LARGE SCALE GENOMIC DNA]</scope>
    <source>
        <strain evidence="10 11">PSRA2</strain>
    </source>
</reference>
<keyword evidence="7 8" id="KW-0501">Molybdenum cofactor biosynthesis</keyword>
<dbReference type="PANTHER" id="PTHR19136">
    <property type="entry name" value="MOLYBDENUM COFACTOR GUANYLYLTRANSFERASE"/>
    <property type="match status" value="1"/>
</dbReference>
<dbReference type="AlphaFoldDB" id="A0ABD5U8A8"/>
<feature type="binding site" evidence="8">
    <location>
        <begin position="13"/>
        <end position="15"/>
    </location>
    <ligand>
        <name>GTP</name>
        <dbReference type="ChEBI" id="CHEBI:37565"/>
    </ligand>
</feature>
<accession>A0ABD5U8A8</accession>
<keyword evidence="3 8" id="KW-0479">Metal-binding</keyword>
<dbReference type="GO" id="GO:0005737">
    <property type="term" value="C:cytoplasm"/>
    <property type="evidence" value="ECO:0007669"/>
    <property type="project" value="UniProtKB-SubCell"/>
</dbReference>
<dbReference type="RefSeq" id="WP_304448431.1">
    <property type="nucleotide sequence ID" value="NZ_JARRAH010000001.1"/>
</dbReference>
<dbReference type="Proteomes" id="UP001596406">
    <property type="component" value="Unassembled WGS sequence"/>
</dbReference>
<feature type="binding site" evidence="8">
    <location>
        <position position="110"/>
    </location>
    <ligand>
        <name>GTP</name>
        <dbReference type="ChEBI" id="CHEBI:37565"/>
    </ligand>
</feature>
<dbReference type="PANTHER" id="PTHR19136:SF81">
    <property type="entry name" value="MOLYBDENUM COFACTOR GUANYLYLTRANSFERASE"/>
    <property type="match status" value="1"/>
</dbReference>
<evidence type="ECO:0000256" key="3">
    <source>
        <dbReference type="ARBA" id="ARBA00022723"/>
    </source>
</evidence>
<organism evidence="10 11">
    <name type="scientific">Halomarina ordinaria</name>
    <dbReference type="NCBI Taxonomy" id="3033939"/>
    <lineage>
        <taxon>Archaea</taxon>
        <taxon>Methanobacteriati</taxon>
        <taxon>Methanobacteriota</taxon>
        <taxon>Stenosarchaea group</taxon>
        <taxon>Halobacteria</taxon>
        <taxon>Halobacteriales</taxon>
        <taxon>Natronomonadaceae</taxon>
        <taxon>Halomarina</taxon>
    </lineage>
</organism>
<evidence type="ECO:0000313" key="10">
    <source>
        <dbReference type="EMBL" id="MFC6836752.1"/>
    </source>
</evidence>
<feature type="binding site" evidence="8">
    <location>
        <position position="110"/>
    </location>
    <ligand>
        <name>Mg(2+)</name>
        <dbReference type="ChEBI" id="CHEBI:18420"/>
    </ligand>
</feature>
<evidence type="ECO:0000259" key="9">
    <source>
        <dbReference type="Pfam" id="PF12804"/>
    </source>
</evidence>
<dbReference type="InterPro" id="IPR013482">
    <property type="entry name" value="Molybde_CF_guanTrfase"/>
</dbReference>
<keyword evidence="6 8" id="KW-0342">GTP-binding</keyword>
<dbReference type="InterPro" id="IPR025877">
    <property type="entry name" value="MobA-like_NTP_Trfase"/>
</dbReference>
<keyword evidence="1 8" id="KW-0963">Cytoplasm</keyword>
<dbReference type="Pfam" id="PF12804">
    <property type="entry name" value="NTP_transf_3"/>
    <property type="match status" value="1"/>
</dbReference>
<gene>
    <name evidence="8" type="primary">mobA</name>
    <name evidence="10" type="ORF">ACFQHK_09530</name>
</gene>
<keyword evidence="11" id="KW-1185">Reference proteome</keyword>
<evidence type="ECO:0000256" key="8">
    <source>
        <dbReference type="HAMAP-Rule" id="MF_00316"/>
    </source>
</evidence>
<comment type="caution">
    <text evidence="10">The sequence shown here is derived from an EMBL/GenBank/DDBJ whole genome shotgun (WGS) entry which is preliminary data.</text>
</comment>
<dbReference type="GO" id="GO:0005525">
    <property type="term" value="F:GTP binding"/>
    <property type="evidence" value="ECO:0007669"/>
    <property type="project" value="UniProtKB-UniRule"/>
</dbReference>
<keyword evidence="10" id="KW-0548">Nucleotidyltransferase</keyword>
<comment type="subcellular location">
    <subcellularLocation>
        <location evidence="8">Cytoplasm</location>
    </subcellularLocation>
</comment>
<dbReference type="EMBL" id="JBHSXM010000001">
    <property type="protein sequence ID" value="MFC6836752.1"/>
    <property type="molecule type" value="Genomic_DNA"/>
</dbReference>
<evidence type="ECO:0000256" key="6">
    <source>
        <dbReference type="ARBA" id="ARBA00023134"/>
    </source>
</evidence>
<comment type="cofactor">
    <cofactor evidence="8">
        <name>Mg(2+)</name>
        <dbReference type="ChEBI" id="CHEBI:18420"/>
    </cofactor>
</comment>
<protein>
    <recommendedName>
        <fullName evidence="8">Probable molybdenum cofactor guanylyltransferase</fullName>
        <shortName evidence="8">MoCo guanylyltransferase</shortName>
        <ecNumber evidence="8">2.7.7.77</ecNumber>
    </recommendedName>
    <alternativeName>
        <fullName evidence="8">GTP:molybdopterin guanylyltransferase</fullName>
    </alternativeName>
    <alternativeName>
        <fullName evidence="8">Mo-MPT guanylyltransferase</fullName>
    </alternativeName>
    <alternativeName>
        <fullName evidence="8">Molybdopterin guanylyltransferase</fullName>
    </alternativeName>
    <alternativeName>
        <fullName evidence="8">Molybdopterin-guanine dinucleotide synthase</fullName>
        <shortName evidence="8">MGD synthase</shortName>
    </alternativeName>
</protein>
<evidence type="ECO:0000256" key="5">
    <source>
        <dbReference type="ARBA" id="ARBA00022842"/>
    </source>
</evidence>
<comment type="catalytic activity">
    <reaction evidence="8">
        <text>Mo-molybdopterin + GTP + H(+) = Mo-molybdopterin guanine dinucleotide + diphosphate</text>
        <dbReference type="Rhea" id="RHEA:34243"/>
        <dbReference type="ChEBI" id="CHEBI:15378"/>
        <dbReference type="ChEBI" id="CHEBI:33019"/>
        <dbReference type="ChEBI" id="CHEBI:37565"/>
        <dbReference type="ChEBI" id="CHEBI:71302"/>
        <dbReference type="ChEBI" id="CHEBI:71310"/>
        <dbReference type="EC" id="2.7.7.77"/>
    </reaction>
</comment>
<keyword evidence="4 8" id="KW-0547">Nucleotide-binding</keyword>
<dbReference type="GO" id="GO:0061603">
    <property type="term" value="F:molybdenum cofactor guanylyltransferase activity"/>
    <property type="evidence" value="ECO:0007669"/>
    <property type="project" value="UniProtKB-EC"/>
</dbReference>
<feature type="binding site" evidence="8">
    <location>
        <position position="54"/>
    </location>
    <ligand>
        <name>GTP</name>
        <dbReference type="ChEBI" id="CHEBI:37565"/>
    </ligand>
</feature>
<dbReference type="SUPFAM" id="SSF53448">
    <property type="entry name" value="Nucleotide-diphospho-sugar transferases"/>
    <property type="match status" value="1"/>
</dbReference>
<keyword evidence="2 8" id="KW-0808">Transferase</keyword>
<comment type="domain">
    <text evidence="8">The N-terminal domain determines nucleotide recognition and specific binding, while the C-terminal domain determines the specific binding to the target protein.</text>
</comment>
<feature type="binding site" evidence="8">
    <location>
        <position position="26"/>
    </location>
    <ligand>
        <name>GTP</name>
        <dbReference type="ChEBI" id="CHEBI:37565"/>
    </ligand>
</feature>
<name>A0ABD5U8A8_9EURY</name>
<dbReference type="CDD" id="cd02503">
    <property type="entry name" value="MobA"/>
    <property type="match status" value="1"/>
</dbReference>
<evidence type="ECO:0000256" key="7">
    <source>
        <dbReference type="ARBA" id="ARBA00023150"/>
    </source>
</evidence>